<sequence>MSASSARLTRCLRISVPASPSSSLGAERSSKLWFSTESFGGENKEEGKNEAEEEYADLLGYKSETESKPQGVNPGKGWEFRGVHRAIICGKVGQPPVQKLLRNGRNITIFTVGTGGMFDQRVIPEKGLPKPAQWHRIAVHNEALGAYALTERVIPEKGLPKPAQWHRIAVHNEALGAYAVQKIVKNSPVYVEGDIETRVYNDNINGEVKYIAEICVRRDGRIRLIKTGESISNISLNDLRPLLEFFRLDGQAHMPARPKLKFGLGLGQPEFGHHAGARRRVGAINRRPLEFFFEFFQPSPNCPNHPSARIAQKTVKTLTVGA</sequence>
<keyword evidence="4" id="KW-1185">Reference proteome</keyword>
<evidence type="ECO:0000256" key="2">
    <source>
        <dbReference type="PROSITE-ProRule" id="PRU00252"/>
    </source>
</evidence>
<dbReference type="InterPro" id="IPR000424">
    <property type="entry name" value="Primosome_PriB/ssb"/>
</dbReference>
<dbReference type="GO" id="GO:0006264">
    <property type="term" value="P:mitochondrial DNA replication"/>
    <property type="evidence" value="ECO:0007669"/>
    <property type="project" value="TreeGrafter"/>
</dbReference>
<reference evidence="3" key="1">
    <citation type="submission" date="2013-06" db="EMBL/GenBank/DDBJ databases">
        <title>Draft Genome Sequence of a Mulberry Tree, Morus notabilis C.K. Schn.</title>
        <authorList>
            <person name="He N."/>
            <person name="Zhao S."/>
        </authorList>
    </citation>
    <scope>NUCLEOTIDE SEQUENCE</scope>
</reference>
<evidence type="ECO:0000313" key="3">
    <source>
        <dbReference type="EMBL" id="EXB55058.1"/>
    </source>
</evidence>
<proteinExistence type="predicted"/>
<dbReference type="InterPro" id="IPR012340">
    <property type="entry name" value="NA-bd_OB-fold"/>
</dbReference>
<dbReference type="GO" id="GO:0003697">
    <property type="term" value="F:single-stranded DNA binding"/>
    <property type="evidence" value="ECO:0007669"/>
    <property type="project" value="InterPro"/>
</dbReference>
<dbReference type="STRING" id="981085.W9R5P5"/>
<keyword evidence="1 2" id="KW-0238">DNA-binding</keyword>
<organism evidence="3 4">
    <name type="scientific">Morus notabilis</name>
    <dbReference type="NCBI Taxonomy" id="981085"/>
    <lineage>
        <taxon>Eukaryota</taxon>
        <taxon>Viridiplantae</taxon>
        <taxon>Streptophyta</taxon>
        <taxon>Embryophyta</taxon>
        <taxon>Tracheophyta</taxon>
        <taxon>Spermatophyta</taxon>
        <taxon>Magnoliopsida</taxon>
        <taxon>eudicotyledons</taxon>
        <taxon>Gunneridae</taxon>
        <taxon>Pentapetalae</taxon>
        <taxon>rosids</taxon>
        <taxon>fabids</taxon>
        <taxon>Rosales</taxon>
        <taxon>Moraceae</taxon>
        <taxon>Moreae</taxon>
        <taxon>Morus</taxon>
    </lineage>
</organism>
<dbReference type="SUPFAM" id="SSF50249">
    <property type="entry name" value="Nucleic acid-binding proteins"/>
    <property type="match status" value="2"/>
</dbReference>
<gene>
    <name evidence="3" type="ORF">L484_006232</name>
</gene>
<dbReference type="Gene3D" id="2.40.50.140">
    <property type="entry name" value="Nucleic acid-binding proteins"/>
    <property type="match status" value="2"/>
</dbReference>
<dbReference type="PROSITE" id="PS50935">
    <property type="entry name" value="SSB"/>
    <property type="match status" value="1"/>
</dbReference>
<accession>W9R5P5</accession>
<dbReference type="PANTHER" id="PTHR10302:SF13">
    <property type="entry name" value="SINGLE-STRANDED DNA-BINDING PROTEIN, MITOCHONDRIAL"/>
    <property type="match status" value="1"/>
</dbReference>
<dbReference type="Proteomes" id="UP000030645">
    <property type="component" value="Unassembled WGS sequence"/>
</dbReference>
<dbReference type="EMBL" id="KE344220">
    <property type="protein sequence ID" value="EXB55058.1"/>
    <property type="molecule type" value="Genomic_DNA"/>
</dbReference>
<protein>
    <submittedName>
        <fullName evidence="3">Single-stranded DNA-binding protein</fullName>
    </submittedName>
</protein>
<evidence type="ECO:0000256" key="1">
    <source>
        <dbReference type="ARBA" id="ARBA00023125"/>
    </source>
</evidence>
<dbReference type="eggNOG" id="KOG1653">
    <property type="taxonomic scope" value="Eukaryota"/>
</dbReference>
<dbReference type="Pfam" id="PF00436">
    <property type="entry name" value="SSB"/>
    <property type="match status" value="2"/>
</dbReference>
<dbReference type="AlphaFoldDB" id="W9R5P5"/>
<name>W9R5P5_9ROSA</name>
<dbReference type="GO" id="GO:0042645">
    <property type="term" value="C:mitochondrial nucleoid"/>
    <property type="evidence" value="ECO:0007669"/>
    <property type="project" value="TreeGrafter"/>
</dbReference>
<dbReference type="PANTHER" id="PTHR10302">
    <property type="entry name" value="SINGLE-STRANDED DNA-BINDING PROTEIN"/>
    <property type="match status" value="1"/>
</dbReference>
<evidence type="ECO:0000313" key="4">
    <source>
        <dbReference type="Proteomes" id="UP000030645"/>
    </source>
</evidence>
<dbReference type="InterPro" id="IPR011344">
    <property type="entry name" value="ssDNA-bd"/>
</dbReference>